<evidence type="ECO:0000256" key="2">
    <source>
        <dbReference type="ARBA" id="ARBA00009477"/>
    </source>
</evidence>
<dbReference type="PANTHER" id="PTHR30469:SF11">
    <property type="entry name" value="BLL4320 PROTEIN"/>
    <property type="match status" value="1"/>
</dbReference>
<keyword evidence="5" id="KW-0812">Transmembrane</keyword>
<dbReference type="SUPFAM" id="SSF111369">
    <property type="entry name" value="HlyD-like secretion proteins"/>
    <property type="match status" value="1"/>
</dbReference>
<evidence type="ECO:0000259" key="8">
    <source>
        <dbReference type="Pfam" id="PF25967"/>
    </source>
</evidence>
<feature type="domain" description="Multidrug resistance protein MdtA-like C-terminal permuted SH3" evidence="8">
    <location>
        <begin position="317"/>
        <end position="378"/>
    </location>
</feature>
<dbReference type="InterPro" id="IPR058625">
    <property type="entry name" value="MdtA-like_BSH"/>
</dbReference>
<evidence type="ECO:0000313" key="9">
    <source>
        <dbReference type="EMBL" id="SPD73969.1"/>
    </source>
</evidence>
<dbReference type="NCBIfam" id="TIGR01730">
    <property type="entry name" value="RND_mfp"/>
    <property type="match status" value="1"/>
</dbReference>
<feature type="coiled-coil region" evidence="4">
    <location>
        <begin position="133"/>
        <end position="203"/>
    </location>
</feature>
<dbReference type="GO" id="GO:0015562">
    <property type="term" value="F:efflux transmembrane transporter activity"/>
    <property type="evidence" value="ECO:0007669"/>
    <property type="project" value="TreeGrafter"/>
</dbReference>
<dbReference type="Pfam" id="PF25917">
    <property type="entry name" value="BSH_RND"/>
    <property type="match status" value="1"/>
</dbReference>
<dbReference type="GO" id="GO:1990281">
    <property type="term" value="C:efflux pump complex"/>
    <property type="evidence" value="ECO:0007669"/>
    <property type="project" value="TreeGrafter"/>
</dbReference>
<keyword evidence="3" id="KW-0813">Transport</keyword>
<feature type="transmembrane region" description="Helical" evidence="5">
    <location>
        <begin position="42"/>
        <end position="63"/>
    </location>
</feature>
<keyword evidence="4" id="KW-0175">Coiled coil</keyword>
<reference evidence="9" key="1">
    <citation type="submission" date="2018-01" db="EMBL/GenBank/DDBJ databases">
        <authorList>
            <person name="Regsiter A."/>
            <person name="William W."/>
        </authorList>
    </citation>
    <scope>NUCLEOTIDE SEQUENCE</scope>
    <source>
        <strain evidence="9">TRIP AH-1</strain>
    </source>
</reference>
<dbReference type="Gene3D" id="2.40.50.100">
    <property type="match status" value="1"/>
</dbReference>
<evidence type="ECO:0000259" key="7">
    <source>
        <dbReference type="Pfam" id="PF25954"/>
    </source>
</evidence>
<evidence type="ECO:0000256" key="5">
    <source>
        <dbReference type="SAM" id="Phobius"/>
    </source>
</evidence>
<evidence type="ECO:0000256" key="4">
    <source>
        <dbReference type="SAM" id="Coils"/>
    </source>
</evidence>
<feature type="domain" description="CusB-like beta-barrel" evidence="7">
    <location>
        <begin position="240"/>
        <end position="310"/>
    </location>
</feature>
<dbReference type="InterPro" id="IPR058627">
    <property type="entry name" value="MdtA-like_C"/>
</dbReference>
<feature type="domain" description="Multidrug resistance protein MdtA-like barrel-sandwich hybrid" evidence="6">
    <location>
        <begin position="105"/>
        <end position="225"/>
    </location>
</feature>
<sequence length="395" mass="43200">MDYAAGLTILHKRHKVNFSCGNFSISPIPTIWNKIIGHLLRAYLTVLLLLLVIFGSIAGYLYIRFSALAGIDLKPPPVTVAASVSRQESWESYLDAVGTVKAVRGVELTSEENGEIIRINFESGGRVEQGQLMVVLNDKVEQAEVQSRKATLELAGLLFEKDKKLVQQKSISQTQYDRTKADRERAQAQLAEAEARLANKHIRAPFSGVTGISKVAVGDYISPGTVITTLQDLSELEIDFTLPSQTTALLKPGLDIELRVAAYPEKSFHASLFALDSKVDPDTRNITVRAKINEGEGLLPGMFAKLRVATGVLHDLVTVPQTAVTYSLSGNTVFVIEQNEQGELIANPAVVTVGETRNERISILSGLGPETKVVTAGQNKMYRDARIVIDEKVKF</sequence>
<dbReference type="FunFam" id="2.40.30.170:FF:000010">
    <property type="entry name" value="Efflux RND transporter periplasmic adaptor subunit"/>
    <property type="match status" value="1"/>
</dbReference>
<proteinExistence type="inferred from homology"/>
<keyword evidence="5" id="KW-1133">Transmembrane helix</keyword>
<evidence type="ECO:0000259" key="6">
    <source>
        <dbReference type="Pfam" id="PF25917"/>
    </source>
</evidence>
<name>A0A445MX33_9BACT</name>
<dbReference type="InterPro" id="IPR006143">
    <property type="entry name" value="RND_pump_MFP"/>
</dbReference>
<dbReference type="Gene3D" id="2.40.420.20">
    <property type="match status" value="1"/>
</dbReference>
<dbReference type="Pfam" id="PF25967">
    <property type="entry name" value="RND-MFP_C"/>
    <property type="match status" value="1"/>
</dbReference>
<dbReference type="EMBL" id="OJIN01000117">
    <property type="protein sequence ID" value="SPD73969.1"/>
    <property type="molecule type" value="Genomic_DNA"/>
</dbReference>
<dbReference type="Gene3D" id="2.40.30.170">
    <property type="match status" value="1"/>
</dbReference>
<protein>
    <submittedName>
        <fullName evidence="9">Putative auxiliary transport protein, MFP family</fullName>
    </submittedName>
</protein>
<dbReference type="PANTHER" id="PTHR30469">
    <property type="entry name" value="MULTIDRUG RESISTANCE PROTEIN MDTA"/>
    <property type="match status" value="1"/>
</dbReference>
<keyword evidence="5" id="KW-0472">Membrane</keyword>
<comment type="subcellular location">
    <subcellularLocation>
        <location evidence="1">Cell envelope</location>
    </subcellularLocation>
</comment>
<organism evidence="9">
    <name type="scientific">uncultured Desulfobacterium sp</name>
    <dbReference type="NCBI Taxonomy" id="201089"/>
    <lineage>
        <taxon>Bacteria</taxon>
        <taxon>Pseudomonadati</taxon>
        <taxon>Thermodesulfobacteriota</taxon>
        <taxon>Desulfobacteria</taxon>
        <taxon>Desulfobacterales</taxon>
        <taxon>Desulfobacteriaceae</taxon>
        <taxon>Desulfobacterium</taxon>
        <taxon>environmental samples</taxon>
    </lineage>
</organism>
<accession>A0A445MX33</accession>
<evidence type="ECO:0000256" key="3">
    <source>
        <dbReference type="ARBA" id="ARBA00022448"/>
    </source>
</evidence>
<comment type="similarity">
    <text evidence="2">Belongs to the membrane fusion protein (MFP) (TC 8.A.1) family.</text>
</comment>
<dbReference type="Pfam" id="PF25954">
    <property type="entry name" value="Beta-barrel_RND_2"/>
    <property type="match status" value="1"/>
</dbReference>
<dbReference type="InterPro" id="IPR058792">
    <property type="entry name" value="Beta-barrel_RND_2"/>
</dbReference>
<dbReference type="Gene3D" id="1.10.287.470">
    <property type="entry name" value="Helix hairpin bin"/>
    <property type="match status" value="1"/>
</dbReference>
<gene>
    <name evidence="9" type="ORF">PITCH_A2030113</name>
</gene>
<evidence type="ECO:0000256" key="1">
    <source>
        <dbReference type="ARBA" id="ARBA00004196"/>
    </source>
</evidence>
<dbReference type="AlphaFoldDB" id="A0A445MX33"/>